<evidence type="ECO:0000313" key="2">
    <source>
        <dbReference type="EMBL" id="SDZ38862.1"/>
    </source>
</evidence>
<dbReference type="EMBL" id="FNQC01000012">
    <property type="protein sequence ID" value="SDZ38862.1"/>
    <property type="molecule type" value="Genomic_DNA"/>
</dbReference>
<organism evidence="2 3">
    <name type="scientific">Rhodonellum ikkaensis</name>
    <dbReference type="NCBI Taxonomy" id="336829"/>
    <lineage>
        <taxon>Bacteria</taxon>
        <taxon>Pseudomonadati</taxon>
        <taxon>Bacteroidota</taxon>
        <taxon>Cytophagia</taxon>
        <taxon>Cytophagales</taxon>
        <taxon>Cytophagaceae</taxon>
        <taxon>Rhodonellum</taxon>
    </lineage>
</organism>
<evidence type="ECO:0000259" key="1">
    <source>
        <dbReference type="Pfam" id="PF09995"/>
    </source>
</evidence>
<reference evidence="2 3" key="1">
    <citation type="submission" date="2016-10" db="EMBL/GenBank/DDBJ databases">
        <authorList>
            <person name="Varghese N."/>
            <person name="Submissions S."/>
        </authorList>
    </citation>
    <scope>NUCLEOTIDE SEQUENCE [LARGE SCALE GENOMIC DNA]</scope>
    <source>
        <strain evidence="2 3">DSM 17997</strain>
    </source>
</reference>
<dbReference type="Proteomes" id="UP000199663">
    <property type="component" value="Unassembled WGS sequence"/>
</dbReference>
<dbReference type="PANTHER" id="PTHR37539:SF1">
    <property type="entry name" value="ER-BOUND OXYGENASE MPAB_MPAB'_RUBBER OXYGENASE CATALYTIC DOMAIN-CONTAINING PROTEIN"/>
    <property type="match status" value="1"/>
</dbReference>
<accession>A0A1H3SLK4</accession>
<dbReference type="RefSeq" id="WP_019598966.1">
    <property type="nucleotide sequence ID" value="NZ_FNQC01000012.1"/>
</dbReference>
<feature type="domain" description="ER-bound oxygenase mpaB/mpaB'/Rubber oxygenase catalytic" evidence="1">
    <location>
        <begin position="91"/>
        <end position="320"/>
    </location>
</feature>
<gene>
    <name evidence="2" type="ORF">SAMN05444412_11274</name>
</gene>
<sequence>MENNSTEFEWNGIDLESLRKVMDQPADDAVQAVFESHSMNHLREILIQMAENDSAISSAYPQPMQDLVKSELTLAFTPHDIKMFEQTHHIWKKHGMNFIFILFFRALPYTYMAEKPANVLKMTKLLTEHPERRIFETAQFVFDVMDKDWWKPHKRGILTALKIRIMHAAMRHALLNSRDGEKWNPVWGNPISQEDLIATNQVFSLEFFKGMAMMGEELTQEEQEAWFHTWKTIGKIMGVQEDLITENVADAWDLQHKVYGHLFKDETVAGILLTEALVKTLHHFHFPTPLILLMMRKLLADEQFSDCFERMLGPTYRRDYPEIFAKPETHEERAQHEEVLRGHFHKHLGAYYSTIKEKRDGILKDKPDAKPKLGFIQKLILWIKGLFGSSPDKKHLIDHHIDFLHTILHHKTTGKPVEKLEEDMILESMKKFGGIMVGILSLHFRKGKQSGFRIPENLKEIWSLT</sequence>
<comment type="caution">
    <text evidence="2">The sequence shown here is derived from an EMBL/GenBank/DDBJ whole genome shotgun (WGS) entry which is preliminary data.</text>
</comment>
<keyword evidence="3" id="KW-1185">Reference proteome</keyword>
<dbReference type="Pfam" id="PF09995">
    <property type="entry name" value="MPAB_Lcp_cat"/>
    <property type="match status" value="1"/>
</dbReference>
<evidence type="ECO:0000313" key="3">
    <source>
        <dbReference type="Proteomes" id="UP000199663"/>
    </source>
</evidence>
<proteinExistence type="predicted"/>
<protein>
    <recommendedName>
        <fullName evidence="1">ER-bound oxygenase mpaB/mpaB'/Rubber oxygenase catalytic domain-containing protein</fullName>
    </recommendedName>
</protein>
<dbReference type="PANTHER" id="PTHR37539">
    <property type="entry name" value="SECRETED PROTEIN-RELATED"/>
    <property type="match status" value="1"/>
</dbReference>
<dbReference type="InterPro" id="IPR037473">
    <property type="entry name" value="Lcp-like"/>
</dbReference>
<dbReference type="InterPro" id="IPR018713">
    <property type="entry name" value="MPAB/Lcp_cat_dom"/>
</dbReference>
<name>A0A1H3SLK4_9BACT</name>